<proteinExistence type="inferred from homology"/>
<dbReference type="SUPFAM" id="SSF54909">
    <property type="entry name" value="Dimeric alpha+beta barrel"/>
    <property type="match status" value="1"/>
</dbReference>
<dbReference type="InterPro" id="IPR005545">
    <property type="entry name" value="YCII"/>
</dbReference>
<dbReference type="EMBL" id="JBIYDN010000035">
    <property type="protein sequence ID" value="MFK4447428.1"/>
    <property type="molecule type" value="Genomic_DNA"/>
</dbReference>
<evidence type="ECO:0000256" key="2">
    <source>
        <dbReference type="SAM" id="MobiDB-lite"/>
    </source>
</evidence>
<organism evidence="4 5">
    <name type="scientific">Caballeronia udeis</name>
    <dbReference type="NCBI Taxonomy" id="1232866"/>
    <lineage>
        <taxon>Bacteria</taxon>
        <taxon>Pseudomonadati</taxon>
        <taxon>Pseudomonadota</taxon>
        <taxon>Betaproteobacteria</taxon>
        <taxon>Burkholderiales</taxon>
        <taxon>Burkholderiaceae</taxon>
        <taxon>Caballeronia</taxon>
    </lineage>
</organism>
<accession>A0ABW8MUP2</accession>
<evidence type="ECO:0000313" key="4">
    <source>
        <dbReference type="EMBL" id="MFK4447428.1"/>
    </source>
</evidence>
<feature type="domain" description="YCII-related" evidence="3">
    <location>
        <begin position="7"/>
        <end position="42"/>
    </location>
</feature>
<evidence type="ECO:0000313" key="5">
    <source>
        <dbReference type="Proteomes" id="UP001620514"/>
    </source>
</evidence>
<dbReference type="RefSeq" id="WP_404613058.1">
    <property type="nucleotide sequence ID" value="NZ_JBIYDN010000035.1"/>
</dbReference>
<protein>
    <recommendedName>
        <fullName evidence="3">YCII-related domain-containing protein</fullName>
    </recommendedName>
</protein>
<dbReference type="Proteomes" id="UP001620514">
    <property type="component" value="Unassembled WGS sequence"/>
</dbReference>
<dbReference type="Pfam" id="PF03795">
    <property type="entry name" value="YCII"/>
    <property type="match status" value="1"/>
</dbReference>
<comment type="similarity">
    <text evidence="1">Belongs to the YciI family.</text>
</comment>
<keyword evidence="5" id="KW-1185">Reference proteome</keyword>
<evidence type="ECO:0000259" key="3">
    <source>
        <dbReference type="Pfam" id="PF03795"/>
    </source>
</evidence>
<gene>
    <name evidence="4" type="ORF">ABH943_007464</name>
</gene>
<dbReference type="InterPro" id="IPR011008">
    <property type="entry name" value="Dimeric_a/b-barrel"/>
</dbReference>
<dbReference type="Gene3D" id="3.30.70.1060">
    <property type="entry name" value="Dimeric alpha+beta barrel"/>
    <property type="match status" value="1"/>
</dbReference>
<name>A0ABW8MUP2_9BURK</name>
<evidence type="ECO:0000256" key="1">
    <source>
        <dbReference type="ARBA" id="ARBA00007689"/>
    </source>
</evidence>
<sequence>MRGMIIADGPYLETKEHVDGLWVLEAANQDEALAWGRRSSPVARRSRGAPAPLREDPTDAVESACWVNRKRQSPYQTSD</sequence>
<reference evidence="4 5" key="1">
    <citation type="submission" date="2024-11" db="EMBL/GenBank/DDBJ databases">
        <title>Using genomics to understand microbial adaptation to soil warming.</title>
        <authorList>
            <person name="Deangelis K.M. PhD."/>
        </authorList>
    </citation>
    <scope>NUCLEOTIDE SEQUENCE [LARGE SCALE GENOMIC DNA]</scope>
    <source>
        <strain evidence="4 5">GAS97</strain>
    </source>
</reference>
<comment type="caution">
    <text evidence="4">The sequence shown here is derived from an EMBL/GenBank/DDBJ whole genome shotgun (WGS) entry which is preliminary data.</text>
</comment>
<feature type="region of interest" description="Disordered" evidence="2">
    <location>
        <begin position="37"/>
        <end position="62"/>
    </location>
</feature>